<dbReference type="Pfam" id="PF00856">
    <property type="entry name" value="SET"/>
    <property type="match status" value="1"/>
</dbReference>
<feature type="region of interest" description="Disordered" evidence="9">
    <location>
        <begin position="118"/>
        <end position="138"/>
    </location>
</feature>
<comment type="subcellular location">
    <subcellularLocation>
        <location evidence="1">Nucleus</location>
    </subcellularLocation>
</comment>
<reference evidence="11 12" key="1">
    <citation type="journal article" name="Sci. Rep.">
        <title>Genome-scale phylogenetic analyses confirm Olpidium as the closest living zoosporic fungus to the non-flagellated, terrestrial fungi.</title>
        <authorList>
            <person name="Chang Y."/>
            <person name="Rochon D."/>
            <person name="Sekimoto S."/>
            <person name="Wang Y."/>
            <person name="Chovatia M."/>
            <person name="Sandor L."/>
            <person name="Salamov A."/>
            <person name="Grigoriev I.V."/>
            <person name="Stajich J.E."/>
            <person name="Spatafora J.W."/>
        </authorList>
    </citation>
    <scope>NUCLEOTIDE SEQUENCE [LARGE SCALE GENOMIC DNA]</scope>
    <source>
        <strain evidence="11">S191</strain>
    </source>
</reference>
<evidence type="ECO:0000256" key="3">
    <source>
        <dbReference type="ARBA" id="ARBA00022603"/>
    </source>
</evidence>
<evidence type="ECO:0000313" key="11">
    <source>
        <dbReference type="EMBL" id="KAG5456901.1"/>
    </source>
</evidence>
<evidence type="ECO:0000256" key="7">
    <source>
        <dbReference type="ARBA" id="ARBA00023242"/>
    </source>
</evidence>
<sequence length="322" mass="35459">MGAMAEDGFALDEEDVSFLSMAFLGKVPESPEVARNEVPAIEEAFQGERSSVSREPFGPMITDRMPHTLCSCRTNIGLHKTGCARTEGFYRVPAWAKPASQPFVLAPPPLGDFPAAASHLVQQRSSSRKNRADNRRQAAELDSYRRLLNSSFASSAAASSHQSSAAPQEASLSLLELNQLKVRRKSLRFGPSLIHNEGLFVLERVAANDMVIEYVGEVIRQKVADRREKEYEGRGVGSSYFFRVDDDRVIDATNKGSCSRFINHSCDPNCTARIITVENKKRIVIYAKREIAAGEVRTARTVRSAHNFPFFVFSGAGTGGGR</sequence>
<evidence type="ECO:0000256" key="6">
    <source>
        <dbReference type="ARBA" id="ARBA00022853"/>
    </source>
</evidence>
<evidence type="ECO:0000256" key="1">
    <source>
        <dbReference type="ARBA" id="ARBA00004123"/>
    </source>
</evidence>
<dbReference type="EMBL" id="JAEFCI010010969">
    <property type="protein sequence ID" value="KAG5456901.1"/>
    <property type="molecule type" value="Genomic_DNA"/>
</dbReference>
<evidence type="ECO:0000256" key="4">
    <source>
        <dbReference type="ARBA" id="ARBA00022679"/>
    </source>
</evidence>
<dbReference type="Proteomes" id="UP000673691">
    <property type="component" value="Unassembled WGS sequence"/>
</dbReference>
<evidence type="ECO:0000259" key="10">
    <source>
        <dbReference type="PROSITE" id="PS50280"/>
    </source>
</evidence>
<organism evidence="11 12">
    <name type="scientific">Olpidium bornovanus</name>
    <dbReference type="NCBI Taxonomy" id="278681"/>
    <lineage>
        <taxon>Eukaryota</taxon>
        <taxon>Fungi</taxon>
        <taxon>Fungi incertae sedis</taxon>
        <taxon>Olpidiomycota</taxon>
        <taxon>Olpidiomycotina</taxon>
        <taxon>Olpidiomycetes</taxon>
        <taxon>Olpidiales</taxon>
        <taxon>Olpidiaceae</taxon>
        <taxon>Olpidium</taxon>
    </lineage>
</organism>
<evidence type="ECO:0000256" key="2">
    <source>
        <dbReference type="ARBA" id="ARBA00012182"/>
    </source>
</evidence>
<comment type="catalytic activity">
    <reaction evidence="8">
        <text>L-lysyl(4)-[histone H3] + 3 S-adenosyl-L-methionine = N(6),N(6),N(6)-trimethyl-L-lysyl(4)-[histone H3] + 3 S-adenosyl-L-homocysteine + 3 H(+)</text>
        <dbReference type="Rhea" id="RHEA:60260"/>
        <dbReference type="Rhea" id="RHEA-COMP:15537"/>
        <dbReference type="Rhea" id="RHEA-COMP:15547"/>
        <dbReference type="ChEBI" id="CHEBI:15378"/>
        <dbReference type="ChEBI" id="CHEBI:29969"/>
        <dbReference type="ChEBI" id="CHEBI:57856"/>
        <dbReference type="ChEBI" id="CHEBI:59789"/>
        <dbReference type="ChEBI" id="CHEBI:61961"/>
        <dbReference type="EC" id="2.1.1.354"/>
    </reaction>
</comment>
<dbReference type="InterPro" id="IPR044570">
    <property type="entry name" value="Set1-like"/>
</dbReference>
<keyword evidence="12" id="KW-1185">Reference proteome</keyword>
<keyword evidence="7" id="KW-0539">Nucleus</keyword>
<evidence type="ECO:0000256" key="5">
    <source>
        <dbReference type="ARBA" id="ARBA00022691"/>
    </source>
</evidence>
<dbReference type="PANTHER" id="PTHR45814">
    <property type="entry name" value="HISTONE-LYSINE N-METHYLTRANSFERASE SETD1"/>
    <property type="match status" value="1"/>
</dbReference>
<proteinExistence type="predicted"/>
<dbReference type="OrthoDB" id="308383at2759"/>
<feature type="domain" description="SET" evidence="10">
    <location>
        <begin position="185"/>
        <end position="302"/>
    </location>
</feature>
<dbReference type="InterPro" id="IPR046341">
    <property type="entry name" value="SET_dom_sf"/>
</dbReference>
<protein>
    <recommendedName>
        <fullName evidence="2">[histone H3]-lysine(4) N-trimethyltransferase</fullName>
        <ecNumber evidence="2">2.1.1.354</ecNumber>
    </recommendedName>
</protein>
<dbReference type="SUPFAM" id="SSF82199">
    <property type="entry name" value="SET domain"/>
    <property type="match status" value="1"/>
</dbReference>
<comment type="caution">
    <text evidence="11">The sequence shown here is derived from an EMBL/GenBank/DDBJ whole genome shotgun (WGS) entry which is preliminary data.</text>
</comment>
<dbReference type="PROSITE" id="PS50280">
    <property type="entry name" value="SET"/>
    <property type="match status" value="1"/>
</dbReference>
<dbReference type="PANTHER" id="PTHR45814:SF2">
    <property type="entry name" value="HISTONE-LYSINE N-METHYLTRANSFERASE SETD1"/>
    <property type="match status" value="1"/>
</dbReference>
<accession>A0A8H7ZPE4</accession>
<keyword evidence="3" id="KW-0489">Methyltransferase</keyword>
<keyword evidence="6" id="KW-0156">Chromatin regulator</keyword>
<dbReference type="GO" id="GO:0048188">
    <property type="term" value="C:Set1C/COMPASS complex"/>
    <property type="evidence" value="ECO:0007669"/>
    <property type="project" value="TreeGrafter"/>
</dbReference>
<dbReference type="Gene3D" id="2.170.270.10">
    <property type="entry name" value="SET domain"/>
    <property type="match status" value="1"/>
</dbReference>
<evidence type="ECO:0000313" key="12">
    <source>
        <dbReference type="Proteomes" id="UP000673691"/>
    </source>
</evidence>
<keyword evidence="5" id="KW-0949">S-adenosyl-L-methionine</keyword>
<dbReference type="InterPro" id="IPR001214">
    <property type="entry name" value="SET_dom"/>
</dbReference>
<keyword evidence="4" id="KW-0808">Transferase</keyword>
<evidence type="ECO:0000256" key="9">
    <source>
        <dbReference type="SAM" id="MobiDB-lite"/>
    </source>
</evidence>
<dbReference type="GO" id="GO:0032259">
    <property type="term" value="P:methylation"/>
    <property type="evidence" value="ECO:0007669"/>
    <property type="project" value="UniProtKB-KW"/>
</dbReference>
<evidence type="ECO:0000256" key="8">
    <source>
        <dbReference type="ARBA" id="ARBA00047571"/>
    </source>
</evidence>
<gene>
    <name evidence="11" type="ORF">BJ554DRAFT_3222</name>
</gene>
<dbReference type="EC" id="2.1.1.354" evidence="2"/>
<dbReference type="SMART" id="SM00317">
    <property type="entry name" value="SET"/>
    <property type="match status" value="1"/>
</dbReference>
<dbReference type="AlphaFoldDB" id="A0A8H7ZPE4"/>
<name>A0A8H7ZPE4_9FUNG</name>
<dbReference type="GO" id="GO:0140999">
    <property type="term" value="F:histone H3K4 trimethyltransferase activity"/>
    <property type="evidence" value="ECO:0007669"/>
    <property type="project" value="UniProtKB-EC"/>
</dbReference>